<keyword evidence="2" id="KW-1185">Reference proteome</keyword>
<evidence type="ECO:0000313" key="2">
    <source>
        <dbReference type="Proteomes" id="UP001165160"/>
    </source>
</evidence>
<proteinExistence type="predicted"/>
<dbReference type="InterPro" id="IPR011004">
    <property type="entry name" value="Trimer_LpxA-like_sf"/>
</dbReference>
<dbReference type="AlphaFoldDB" id="A0A9W7EY16"/>
<dbReference type="InterPro" id="IPR001451">
    <property type="entry name" value="Hexapep"/>
</dbReference>
<dbReference type="Pfam" id="PF00132">
    <property type="entry name" value="Hexapep"/>
    <property type="match status" value="1"/>
</dbReference>
<dbReference type="SUPFAM" id="SSF51161">
    <property type="entry name" value="Trimeric LpxA-like enzymes"/>
    <property type="match status" value="1"/>
</dbReference>
<name>A0A9W7EY16_9STRA</name>
<dbReference type="CDD" id="cd04645">
    <property type="entry name" value="LbH_gamma_CA_like"/>
    <property type="match status" value="1"/>
</dbReference>
<dbReference type="InterPro" id="IPR047324">
    <property type="entry name" value="LbH_gamma_CA-like"/>
</dbReference>
<dbReference type="EMBL" id="BRXX01000177">
    <property type="protein sequence ID" value="GMH95973.1"/>
    <property type="molecule type" value="Genomic_DNA"/>
</dbReference>
<organism evidence="1 2">
    <name type="scientific">Triparma verrucosa</name>
    <dbReference type="NCBI Taxonomy" id="1606542"/>
    <lineage>
        <taxon>Eukaryota</taxon>
        <taxon>Sar</taxon>
        <taxon>Stramenopiles</taxon>
        <taxon>Ochrophyta</taxon>
        <taxon>Bolidophyceae</taxon>
        <taxon>Parmales</taxon>
        <taxon>Triparmaceae</taxon>
        <taxon>Triparma</taxon>
    </lineage>
</organism>
<dbReference type="Gene3D" id="2.160.10.10">
    <property type="entry name" value="Hexapeptide repeat proteins"/>
    <property type="match status" value="1"/>
</dbReference>
<dbReference type="InterPro" id="IPR050484">
    <property type="entry name" value="Transf_Hexapept/Carb_Anhydrase"/>
</dbReference>
<reference evidence="2" key="1">
    <citation type="journal article" date="2023" name="Commun. Biol.">
        <title>Genome analysis of Parmales, the sister group of diatoms, reveals the evolutionary specialization of diatoms from phago-mixotrophs to photoautotrophs.</title>
        <authorList>
            <person name="Ban H."/>
            <person name="Sato S."/>
            <person name="Yoshikawa S."/>
            <person name="Yamada K."/>
            <person name="Nakamura Y."/>
            <person name="Ichinomiya M."/>
            <person name="Sato N."/>
            <person name="Blanc-Mathieu R."/>
            <person name="Endo H."/>
            <person name="Kuwata A."/>
            <person name="Ogata H."/>
        </authorList>
    </citation>
    <scope>NUCLEOTIDE SEQUENCE [LARGE SCALE GENOMIC DNA]</scope>
    <source>
        <strain evidence="2">NIES 3699</strain>
    </source>
</reference>
<comment type="caution">
    <text evidence="1">The sequence shown here is derived from an EMBL/GenBank/DDBJ whole genome shotgun (WGS) entry which is preliminary data.</text>
</comment>
<sequence length="312" mass="33559">MPPPPPGPTAFQFFRHYLGRCIRETGQMFDRVGLRGEAASGSWKSNKATRIMSSSDPSKIDSLNWAAHQEPWLFDTPLSRHRTMMPVFRAGQPRISTDEPTMSVVEGTTPFIAPCSTLVGDVTVHQGASIWYGAVIRGDTHIKKEKIGLDKESDEEVHIGVVIGEGTNVQDNAIISGCPYTGLGVRIGKGVTVGHSASIVGATVGDNVLVGMGSTISAGAVVESGSFLAAGTVVRGGQVVKSGELWAGQPARKLKDLTEKQKKQLFYQADEYVKLSQRHTHTMELGGEEDEEVLRMNGVDVGDVKTIDDGKK</sequence>
<accession>A0A9W7EY16</accession>
<dbReference type="Proteomes" id="UP001165160">
    <property type="component" value="Unassembled WGS sequence"/>
</dbReference>
<dbReference type="PANTHER" id="PTHR13061:SF29">
    <property type="entry name" value="GAMMA CARBONIC ANHYDRASE-LIKE 1, MITOCHONDRIAL-RELATED"/>
    <property type="match status" value="1"/>
</dbReference>
<evidence type="ECO:0000313" key="1">
    <source>
        <dbReference type="EMBL" id="GMH95973.1"/>
    </source>
</evidence>
<dbReference type="PANTHER" id="PTHR13061">
    <property type="entry name" value="DYNACTIN SUBUNIT P25"/>
    <property type="match status" value="1"/>
</dbReference>
<protein>
    <submittedName>
        <fullName evidence="1">Uncharacterized protein</fullName>
    </submittedName>
</protein>
<gene>
    <name evidence="1" type="ORF">TrVE_jg10991</name>
</gene>